<dbReference type="Proteomes" id="UP000545761">
    <property type="component" value="Unassembled WGS sequence"/>
</dbReference>
<comment type="caution">
    <text evidence="1">The sequence shown here is derived from an EMBL/GenBank/DDBJ whole genome shotgun (WGS) entry which is preliminary data.</text>
</comment>
<protein>
    <submittedName>
        <fullName evidence="1">NTP pyrophosphohydrolase</fullName>
    </submittedName>
</protein>
<name>A0A7W0DM76_9ACTN</name>
<accession>A0A7W0DM76</accession>
<dbReference type="EMBL" id="JACEHE010000010">
    <property type="protein sequence ID" value="MBA2947662.1"/>
    <property type="molecule type" value="Genomic_DNA"/>
</dbReference>
<sequence length="124" mass="13315">MRALVIVDAANVVGSVPDGWWRDRRGATERLRDRLVSCAAEGLAGHPGPLDIVLVVEGAARGVESVPGVRVEESPGSGDDRITELVAETQERTRLVITADRELRRRVVELGAEVTGPRAVVGDR</sequence>
<dbReference type="RefSeq" id="WP_181658632.1">
    <property type="nucleotide sequence ID" value="NZ_JACEHE010000010.1"/>
</dbReference>
<gene>
    <name evidence="1" type="ORF">H1D24_18070</name>
</gene>
<evidence type="ECO:0000313" key="1">
    <source>
        <dbReference type="EMBL" id="MBA2947662.1"/>
    </source>
</evidence>
<reference evidence="1 2" key="1">
    <citation type="submission" date="2020-07" db="EMBL/GenBank/DDBJ databases">
        <title>Streptomyces isolated from Indian soil.</title>
        <authorList>
            <person name="Mandal S."/>
            <person name="Maiti P.K."/>
        </authorList>
    </citation>
    <scope>NUCLEOTIDE SEQUENCE [LARGE SCALE GENOMIC DNA]</scope>
    <source>
        <strain evidence="1 2">PSKA28</strain>
    </source>
</reference>
<evidence type="ECO:0000313" key="2">
    <source>
        <dbReference type="Proteomes" id="UP000545761"/>
    </source>
</evidence>
<dbReference type="AlphaFoldDB" id="A0A7W0DM76"/>
<keyword evidence="1" id="KW-0378">Hydrolase</keyword>
<proteinExistence type="predicted"/>
<organism evidence="1 2">
    <name type="scientific">Streptomyces himalayensis subsp. himalayensis</name>
    <dbReference type="NCBI Taxonomy" id="2756131"/>
    <lineage>
        <taxon>Bacteria</taxon>
        <taxon>Bacillati</taxon>
        <taxon>Actinomycetota</taxon>
        <taxon>Actinomycetes</taxon>
        <taxon>Kitasatosporales</taxon>
        <taxon>Streptomycetaceae</taxon>
        <taxon>Streptomyces</taxon>
        <taxon>Streptomyces himalayensis</taxon>
    </lineage>
</organism>
<dbReference type="GO" id="GO:0016787">
    <property type="term" value="F:hydrolase activity"/>
    <property type="evidence" value="ECO:0007669"/>
    <property type="project" value="UniProtKB-KW"/>
</dbReference>